<evidence type="ECO:0000256" key="5">
    <source>
        <dbReference type="ARBA" id="ARBA00038063"/>
    </source>
</evidence>
<gene>
    <name evidence="6" type="ORF">MOBT1_001241</name>
</gene>
<keyword evidence="3" id="KW-0378">Hydrolase</keyword>
<dbReference type="InterPro" id="IPR001328">
    <property type="entry name" value="Pept_tRNA_hydro"/>
</dbReference>
<comment type="similarity">
    <text evidence="5">Belongs to the PTH family.</text>
</comment>
<sequence length="257" mass="27386">MSVAPRPVVRRTVLLVGLGNYTHPATRHSIGQYVLRPLMRAAIAHDRALREQLASRTFHGPTYAVPPAAEPCEFSSVRAARGWVASVSVLIDTLPPKGTVRRHAPEHYPFVHADVLLYIPKYLMNQNGYGVAAACDALGSVRVPDDVLLVHDELARAFGKVSYKAEGSAGGHNGVRSVQAMLRARGVAGDVARMRLGIGRPADGADVGAFVLGAMPPTWLAACAYPPEAPADGAPGVPLIDTLWKEVARWIAAPCIP</sequence>
<protein>
    <recommendedName>
        <fullName evidence="1">peptidyl-tRNA hydrolase</fullName>
        <ecNumber evidence="1">3.1.1.29</ecNumber>
    </recommendedName>
</protein>
<name>A0AAF0DZR6_9BASI</name>
<dbReference type="InterPro" id="IPR036416">
    <property type="entry name" value="Pept_tRNA_hydro_sf"/>
</dbReference>
<dbReference type="AlphaFoldDB" id="A0AAF0DZR6"/>
<reference evidence="6" key="1">
    <citation type="submission" date="2023-03" db="EMBL/GenBank/DDBJ databases">
        <title>Mating type loci evolution in Malassezia.</title>
        <authorList>
            <person name="Coelho M.A."/>
        </authorList>
    </citation>
    <scope>NUCLEOTIDE SEQUENCE</scope>
    <source>
        <strain evidence="6">CBS 7876</strain>
    </source>
</reference>
<dbReference type="InterPro" id="IPR018171">
    <property type="entry name" value="Pept_tRNA_hydro_CS"/>
</dbReference>
<evidence type="ECO:0000256" key="4">
    <source>
        <dbReference type="ARBA" id="ARBA00022884"/>
    </source>
</evidence>
<evidence type="ECO:0000256" key="2">
    <source>
        <dbReference type="ARBA" id="ARBA00022555"/>
    </source>
</evidence>
<dbReference type="EMBL" id="CP119935">
    <property type="protein sequence ID" value="WFD02557.1"/>
    <property type="molecule type" value="Genomic_DNA"/>
</dbReference>
<keyword evidence="2" id="KW-0820">tRNA-binding</keyword>
<keyword evidence="7" id="KW-1185">Reference proteome</keyword>
<dbReference type="GO" id="GO:0004045">
    <property type="term" value="F:peptidyl-tRNA hydrolase activity"/>
    <property type="evidence" value="ECO:0007669"/>
    <property type="project" value="UniProtKB-EC"/>
</dbReference>
<proteinExistence type="inferred from homology"/>
<evidence type="ECO:0000313" key="7">
    <source>
        <dbReference type="Proteomes" id="UP001214603"/>
    </source>
</evidence>
<dbReference type="PANTHER" id="PTHR17224:SF1">
    <property type="entry name" value="PEPTIDYL-TRNA HYDROLASE"/>
    <property type="match status" value="1"/>
</dbReference>
<evidence type="ECO:0000256" key="1">
    <source>
        <dbReference type="ARBA" id="ARBA00013260"/>
    </source>
</evidence>
<dbReference type="PROSITE" id="PS01196">
    <property type="entry name" value="PEPT_TRNA_HYDROL_2"/>
    <property type="match status" value="1"/>
</dbReference>
<evidence type="ECO:0000313" key="6">
    <source>
        <dbReference type="EMBL" id="WFD02557.1"/>
    </source>
</evidence>
<dbReference type="GO" id="GO:0000049">
    <property type="term" value="F:tRNA binding"/>
    <property type="evidence" value="ECO:0007669"/>
    <property type="project" value="UniProtKB-KW"/>
</dbReference>
<dbReference type="PANTHER" id="PTHR17224">
    <property type="entry name" value="PEPTIDYL-TRNA HYDROLASE"/>
    <property type="match status" value="1"/>
</dbReference>
<dbReference type="SUPFAM" id="SSF53178">
    <property type="entry name" value="Peptidyl-tRNA hydrolase-like"/>
    <property type="match status" value="1"/>
</dbReference>
<dbReference type="Proteomes" id="UP001214603">
    <property type="component" value="Chromosome 2"/>
</dbReference>
<organism evidence="6 7">
    <name type="scientific">Malassezia obtusa</name>
    <dbReference type="NCBI Taxonomy" id="76774"/>
    <lineage>
        <taxon>Eukaryota</taxon>
        <taxon>Fungi</taxon>
        <taxon>Dikarya</taxon>
        <taxon>Basidiomycota</taxon>
        <taxon>Ustilaginomycotina</taxon>
        <taxon>Malasseziomycetes</taxon>
        <taxon>Malasseziales</taxon>
        <taxon>Malasseziaceae</taxon>
        <taxon>Malassezia</taxon>
    </lineage>
</organism>
<evidence type="ECO:0000256" key="3">
    <source>
        <dbReference type="ARBA" id="ARBA00022801"/>
    </source>
</evidence>
<dbReference type="EC" id="3.1.1.29" evidence="1"/>
<dbReference type="Pfam" id="PF01195">
    <property type="entry name" value="Pept_tRNA_hydro"/>
    <property type="match status" value="1"/>
</dbReference>
<keyword evidence="4" id="KW-0694">RNA-binding</keyword>
<accession>A0AAF0DZR6</accession>
<dbReference type="Gene3D" id="3.40.50.1470">
    <property type="entry name" value="Peptidyl-tRNA hydrolase"/>
    <property type="match status" value="1"/>
</dbReference>